<dbReference type="Proteomes" id="UP000007755">
    <property type="component" value="Unassembled WGS sequence"/>
</dbReference>
<evidence type="ECO:0000256" key="1">
    <source>
        <dbReference type="SAM" id="MobiDB-lite"/>
    </source>
</evidence>
<feature type="region of interest" description="Disordered" evidence="1">
    <location>
        <begin position="1"/>
        <end position="134"/>
    </location>
</feature>
<feature type="compositionally biased region" description="Basic and acidic residues" evidence="1">
    <location>
        <begin position="110"/>
        <end position="134"/>
    </location>
</feature>
<keyword evidence="3" id="KW-1185">Reference proteome</keyword>
<feature type="compositionally biased region" description="Gly residues" evidence="1">
    <location>
        <begin position="180"/>
        <end position="201"/>
    </location>
</feature>
<accession>F4W7L7</accession>
<gene>
    <name evidence="2" type="ORF">G5I_01433</name>
</gene>
<sequence>MTDRVPEWISNDDNTRSRGSRTAKAARNILAPASDPDSPRSPGTLRDDDALGARRSARGAAQRSAAQRNTTALVEAGEGRGGGRGTEARVREGWCGEPRGTGVRTPMYEGKGEERDRGGEGEKERERERRDKVEEVVANGSAVAAAAASATATATATAAAAAAAAAVAAGTAAECGAGGGRGDGSGSGGGGGCADGGGGARGGRKTTWLAARGRKSVRRMERSGRGRGGVWESRKRRRTEGERAGSADGSCRPSLSDSWRPAYRVVVVSLSTASRRAALHRTTTISGLSAAGKTVGGREDNAEVSWRSSGAIFRTSGLILWPGSRVEEFPSRSEMLALLLSTVPGGVVTLRPTLPWGSTRNAVGPPLARRNDPAYRS</sequence>
<organism evidence="3">
    <name type="scientific">Acromyrmex echinatior</name>
    <name type="common">Panamanian leafcutter ant</name>
    <name type="synonym">Acromyrmex octospinosus echinatior</name>
    <dbReference type="NCBI Taxonomy" id="103372"/>
    <lineage>
        <taxon>Eukaryota</taxon>
        <taxon>Metazoa</taxon>
        <taxon>Ecdysozoa</taxon>
        <taxon>Arthropoda</taxon>
        <taxon>Hexapoda</taxon>
        <taxon>Insecta</taxon>
        <taxon>Pterygota</taxon>
        <taxon>Neoptera</taxon>
        <taxon>Endopterygota</taxon>
        <taxon>Hymenoptera</taxon>
        <taxon>Apocrita</taxon>
        <taxon>Aculeata</taxon>
        <taxon>Formicoidea</taxon>
        <taxon>Formicidae</taxon>
        <taxon>Myrmicinae</taxon>
        <taxon>Acromyrmex</taxon>
    </lineage>
</organism>
<evidence type="ECO:0000313" key="3">
    <source>
        <dbReference type="Proteomes" id="UP000007755"/>
    </source>
</evidence>
<dbReference type="InParanoid" id="F4W7L7"/>
<reference evidence="2" key="1">
    <citation type="submission" date="2011-02" db="EMBL/GenBank/DDBJ databases">
        <title>The genome of the leaf-cutting ant Acromyrmex echinatior suggests key adaptations to social evolution and fungus farming.</title>
        <authorList>
            <person name="Nygaard S."/>
            <person name="Zhang G."/>
        </authorList>
    </citation>
    <scope>NUCLEOTIDE SEQUENCE</scope>
</reference>
<name>F4W7L7_ACREC</name>
<dbReference type="EMBL" id="GL887844">
    <property type="protein sequence ID" value="EGI69890.1"/>
    <property type="molecule type" value="Genomic_DNA"/>
</dbReference>
<protein>
    <submittedName>
        <fullName evidence="2">Uncharacterized protein</fullName>
    </submittedName>
</protein>
<evidence type="ECO:0000313" key="2">
    <source>
        <dbReference type="EMBL" id="EGI69890.1"/>
    </source>
</evidence>
<feature type="compositionally biased region" description="Low complexity" evidence="1">
    <location>
        <begin position="58"/>
        <end position="68"/>
    </location>
</feature>
<feature type="compositionally biased region" description="Low complexity" evidence="1">
    <location>
        <begin position="31"/>
        <end position="42"/>
    </location>
</feature>
<dbReference type="AlphaFoldDB" id="F4W7L7"/>
<proteinExistence type="predicted"/>
<feature type="region of interest" description="Disordered" evidence="1">
    <location>
        <begin position="180"/>
        <end position="253"/>
    </location>
</feature>